<dbReference type="Proteomes" id="UP001139981">
    <property type="component" value="Unassembled WGS sequence"/>
</dbReference>
<proteinExistence type="predicted"/>
<sequence>MDLALPGQLVAYDYRDSTTHTEAVEIPRPLRVVQWNIERGYQLETVIATLKELDADILCIQEIDIDNKRSGGGDHGRIIAEQLRLKGGVAIEFQELESPCRTGAQQGGGIHGNAIFSKFDMTFRVIDHEHQPYNWPRDGMLLGEPRLGRRCTLAAEIAVPKRPPVLAYSAHFECFTGIIGRTGQLCDLLRDSSENAEQLPHQLIFGDFNTFAHSLARLSPKYANGWYRFRTLGMTEPEWWIRNILSWYSDDGSRNRRLDDEGLPGDLHFSDEILRTAVNPGWWDPFDPVKDVTICSHGGWMTAKADWAFVRQFKVAKHWMVNRDYTIADHKCLVLEVEHAHPDILIEHKRRTKRTALDLEQRRMSKMWTSCSLVAALVLSFAAVKLARANMSSLM</sequence>
<accession>A0ACC1MBM6</accession>
<dbReference type="EMBL" id="JANBVB010000002">
    <property type="protein sequence ID" value="KAJ2900870.1"/>
    <property type="molecule type" value="Genomic_DNA"/>
</dbReference>
<organism evidence="1 2">
    <name type="scientific">Coemansia aciculifera</name>
    <dbReference type="NCBI Taxonomy" id="417176"/>
    <lineage>
        <taxon>Eukaryota</taxon>
        <taxon>Fungi</taxon>
        <taxon>Fungi incertae sedis</taxon>
        <taxon>Zoopagomycota</taxon>
        <taxon>Kickxellomycotina</taxon>
        <taxon>Kickxellomycetes</taxon>
        <taxon>Kickxellales</taxon>
        <taxon>Kickxellaceae</taxon>
        <taxon>Coemansia</taxon>
    </lineage>
</organism>
<comment type="caution">
    <text evidence="1">The sequence shown here is derived from an EMBL/GenBank/DDBJ whole genome shotgun (WGS) entry which is preliminary data.</text>
</comment>
<protein>
    <submittedName>
        <fullName evidence="1">Uncharacterized protein</fullName>
    </submittedName>
</protein>
<name>A0ACC1MBM6_9FUNG</name>
<evidence type="ECO:0000313" key="1">
    <source>
        <dbReference type="EMBL" id="KAJ2900870.1"/>
    </source>
</evidence>
<keyword evidence="2" id="KW-1185">Reference proteome</keyword>
<reference evidence="1" key="1">
    <citation type="submission" date="2022-07" db="EMBL/GenBank/DDBJ databases">
        <title>Phylogenomic reconstructions and comparative analyses of Kickxellomycotina fungi.</title>
        <authorList>
            <person name="Reynolds N.K."/>
            <person name="Stajich J.E."/>
            <person name="Barry K."/>
            <person name="Grigoriev I.V."/>
            <person name="Crous P."/>
            <person name="Smith M.E."/>
        </authorList>
    </citation>
    <scope>NUCLEOTIDE SEQUENCE</scope>
    <source>
        <strain evidence="1">CBS 190363</strain>
    </source>
</reference>
<gene>
    <name evidence="1" type="ORF">IWW38_000245</name>
</gene>
<evidence type="ECO:0000313" key="2">
    <source>
        <dbReference type="Proteomes" id="UP001139981"/>
    </source>
</evidence>